<dbReference type="InterPro" id="IPR029060">
    <property type="entry name" value="PIN-like_dom_sf"/>
</dbReference>
<evidence type="ECO:0000313" key="1">
    <source>
        <dbReference type="EMBL" id="AMM53570.1"/>
    </source>
</evidence>
<gene>
    <name evidence="2" type="ORF">P8X34_08995</name>
    <name evidence="1" type="ORF">TQ32_03050</name>
</gene>
<dbReference type="PANTHER" id="PTHR39550:SF1">
    <property type="entry name" value="SLL0658 PROTEIN"/>
    <property type="match status" value="1"/>
</dbReference>
<dbReference type="RefSeq" id="WP_068320879.1">
    <property type="nucleotide sequence ID" value="NZ_CP010835.1"/>
</dbReference>
<dbReference type="KEGG" id="pyc:TQ32_03050"/>
<name>A0A127B870_9EURY</name>
<keyword evidence="4" id="KW-1185">Reference proteome</keyword>
<dbReference type="PATRIC" id="fig|1609559.3.peg.637"/>
<reference evidence="2 4" key="3">
    <citation type="submission" date="2023-03" db="EMBL/GenBank/DDBJ databases">
        <title>Speciation in Pyrococcus: adaptation to high temperature as a mechanism.</title>
        <authorList>
            <person name="Gu J."/>
        </authorList>
    </citation>
    <scope>NUCLEOTIDE SEQUENCE [LARGE SCALE GENOMIC DNA]</scope>
    <source>
        <strain evidence="2 4">LMOA34</strain>
    </source>
</reference>
<organism evidence="1 3">
    <name type="scientific">Pyrococcus kukulkanii</name>
    <dbReference type="NCBI Taxonomy" id="1609559"/>
    <lineage>
        <taxon>Archaea</taxon>
        <taxon>Methanobacteriati</taxon>
        <taxon>Methanobacteriota</taxon>
        <taxon>Thermococci</taxon>
        <taxon>Thermococcales</taxon>
        <taxon>Thermococcaceae</taxon>
        <taxon>Pyrococcus</taxon>
    </lineage>
</organism>
<evidence type="ECO:0000313" key="2">
    <source>
        <dbReference type="EMBL" id="MFA4804859.1"/>
    </source>
</evidence>
<evidence type="ECO:0000313" key="4">
    <source>
        <dbReference type="Proteomes" id="UP001571980"/>
    </source>
</evidence>
<dbReference type="Proteomes" id="UP000070587">
    <property type="component" value="Chromosome"/>
</dbReference>
<dbReference type="AlphaFoldDB" id="A0A127B870"/>
<dbReference type="EMBL" id="CP010835">
    <property type="protein sequence ID" value="AMM53570.1"/>
    <property type="molecule type" value="Genomic_DNA"/>
</dbReference>
<reference evidence="3" key="1">
    <citation type="submission" date="2015-02" db="EMBL/GenBank/DDBJ databases">
        <title>Pyrococcus kukulkanii sp. nov., a novel hyperthermophilic archaeon isolated from a deep-sea hydrothermal vent at the Guaymas Basin.</title>
        <authorList>
            <person name="Oger P.M."/>
            <person name="Callac N."/>
            <person name="Jebbar M."/>
            <person name="Godfroy A."/>
        </authorList>
    </citation>
    <scope>NUCLEOTIDE SEQUENCE [LARGE SCALE GENOMIC DNA]</scope>
    <source>
        <strain evidence="3">NCB100</strain>
    </source>
</reference>
<accession>A0A127B870</accession>
<proteinExistence type="predicted"/>
<dbReference type="InterPro" id="IPR021799">
    <property type="entry name" value="PIN-like_prokaryotic"/>
</dbReference>
<dbReference type="SUPFAM" id="SSF88723">
    <property type="entry name" value="PIN domain-like"/>
    <property type="match status" value="1"/>
</dbReference>
<dbReference type="OrthoDB" id="323844at2157"/>
<protein>
    <submittedName>
        <fullName evidence="2">DUF3368 domain-containing protein</fullName>
    </submittedName>
</protein>
<dbReference type="EMBL" id="JARRIG010000005">
    <property type="protein sequence ID" value="MFA4804859.1"/>
    <property type="molecule type" value="Genomic_DNA"/>
</dbReference>
<dbReference type="GeneID" id="28490779"/>
<dbReference type="STRING" id="1609559.TQ32_03050"/>
<sequence>MKAIFNTSPLISLGKLGYLDKIFGIFSDVIIPKAVYEEVMVKNDEVSKKIRELVKTGKIKVLEVNAENIPGLHRGEIEAIVLAKINNCWVVLDDLKARKVARGENVKVIGTLGILRLLKDLGLVEFEPKELFKELTKVGFRIKKELFFEILGEQS</sequence>
<dbReference type="PANTHER" id="PTHR39550">
    <property type="entry name" value="SLL0658 PROTEIN"/>
    <property type="match status" value="1"/>
</dbReference>
<reference evidence="1 3" key="2">
    <citation type="journal article" date="2016" name="Int. J. Syst. Evol. Microbiol.">
        <title>Pyrococcus kukulkanii sp. nov., a hyperthermophilic, piezophilic archaeon isolated from a deep-sea hydrothermal vent.</title>
        <authorList>
            <person name="Callac N."/>
            <person name="Oger P."/>
            <person name="Lesongeur F."/>
            <person name="Rattray J.E."/>
            <person name="Vannier P."/>
            <person name="Michoud G."/>
            <person name="Beauverger M."/>
            <person name="Gayet N."/>
            <person name="Rouxel O."/>
            <person name="Jebbar M."/>
            <person name="Godfroy A."/>
        </authorList>
    </citation>
    <scope>NUCLEOTIDE SEQUENCE [LARGE SCALE GENOMIC DNA]</scope>
    <source>
        <strain evidence="1 3">NCB100</strain>
    </source>
</reference>
<dbReference type="Proteomes" id="UP001571980">
    <property type="component" value="Unassembled WGS sequence"/>
</dbReference>
<evidence type="ECO:0000313" key="3">
    <source>
        <dbReference type="Proteomes" id="UP000070587"/>
    </source>
</evidence>
<dbReference type="Pfam" id="PF11848">
    <property type="entry name" value="DUF3368"/>
    <property type="match status" value="1"/>
</dbReference>